<evidence type="ECO:0000256" key="10">
    <source>
        <dbReference type="ARBA" id="ARBA00023163"/>
    </source>
</evidence>
<keyword evidence="3" id="KW-0158">Chromosome</keyword>
<keyword evidence="5 12" id="KW-0863">Zinc-finger</keyword>
<protein>
    <submittedName>
        <fullName evidence="15">MYND-type domain-containing protein</fullName>
    </submittedName>
</protein>
<sequence length="175" mass="21059">MTDASSSDLHVVEQHEMEMGDVIAEQENHEYVDDRTKRLLSELQKHWLTNYHNSREKALVELTERLHQEFLADQQKIRAELLQQFKEELEQTRAELEAKYRDQLKQESTKMLEKHRRELSDAKKKQWCCQCENEAIYHCCWNTAYCSVECQQNHWQNHRRICRRRKSSSGQIPGQ</sequence>
<dbReference type="SUPFAM" id="SSF144232">
    <property type="entry name" value="HIT/MYND zinc finger-like"/>
    <property type="match status" value="1"/>
</dbReference>
<evidence type="ECO:0000256" key="9">
    <source>
        <dbReference type="ARBA" id="ARBA00023117"/>
    </source>
</evidence>
<reference evidence="16" key="1">
    <citation type="submission" date="2010-08" db="EMBL/GenBank/DDBJ databases">
        <authorList>
            <consortium name="Caenorhabditis japonica Sequencing Consortium"/>
            <person name="Wilson R.K."/>
        </authorList>
    </citation>
    <scope>NUCLEOTIDE SEQUENCE [LARGE SCALE GENOMIC DNA]</scope>
    <source>
        <strain evidence="16">DF5081</strain>
    </source>
</reference>
<dbReference type="AlphaFoldDB" id="A0A8R1HRZ3"/>
<evidence type="ECO:0000313" key="15">
    <source>
        <dbReference type="EnsemblMetazoa" id="CJA05096.1"/>
    </source>
</evidence>
<keyword evidence="4" id="KW-0479">Metal-binding</keyword>
<keyword evidence="6" id="KW-0862">Zinc</keyword>
<dbReference type="InterPro" id="IPR057053">
    <property type="entry name" value="MYND_ZMYND11_ZMYD8"/>
</dbReference>
<reference evidence="15" key="2">
    <citation type="submission" date="2022-06" db="UniProtKB">
        <authorList>
            <consortium name="EnsemblMetazoa"/>
        </authorList>
    </citation>
    <scope>IDENTIFICATION</scope>
    <source>
        <strain evidence="15">DF5081</strain>
    </source>
</reference>
<evidence type="ECO:0000313" key="16">
    <source>
        <dbReference type="Proteomes" id="UP000005237"/>
    </source>
</evidence>
<dbReference type="GO" id="GO:0034243">
    <property type="term" value="P:regulation of transcription elongation by RNA polymerase II"/>
    <property type="evidence" value="ECO:0007669"/>
    <property type="project" value="InterPro"/>
</dbReference>
<keyword evidence="10" id="KW-0804">Transcription</keyword>
<dbReference type="GO" id="GO:0009966">
    <property type="term" value="P:regulation of signal transduction"/>
    <property type="evidence" value="ECO:0007669"/>
    <property type="project" value="TreeGrafter"/>
</dbReference>
<keyword evidence="8" id="KW-0805">Transcription regulation</keyword>
<dbReference type="Pfam" id="PF24324">
    <property type="entry name" value="MYND_ZMYND11_ZMYD8"/>
    <property type="match status" value="1"/>
</dbReference>
<evidence type="ECO:0000256" key="4">
    <source>
        <dbReference type="ARBA" id="ARBA00022723"/>
    </source>
</evidence>
<comment type="subcellular location">
    <subcellularLocation>
        <location evidence="2">Chromosome</location>
    </subcellularLocation>
    <subcellularLocation>
        <location evidence="1">Nucleus</location>
    </subcellularLocation>
</comment>
<accession>A0A8R1HRZ3</accession>
<dbReference type="GO" id="GO:0140006">
    <property type="term" value="F:histone H3 reader activity"/>
    <property type="evidence" value="ECO:0007669"/>
    <property type="project" value="UniProtKB-ARBA"/>
</dbReference>
<evidence type="ECO:0000256" key="2">
    <source>
        <dbReference type="ARBA" id="ARBA00004286"/>
    </source>
</evidence>
<dbReference type="PROSITE" id="PS01360">
    <property type="entry name" value="ZF_MYND_1"/>
    <property type="match status" value="1"/>
</dbReference>
<dbReference type="FunFam" id="6.10.140.2220:FF:000002">
    <property type="entry name" value="Protein kinase C-binding protein 1 isoform C"/>
    <property type="match status" value="1"/>
</dbReference>
<dbReference type="InterPro" id="IPR047269">
    <property type="entry name" value="ZMY11"/>
</dbReference>
<keyword evidence="11" id="KW-0539">Nucleus</keyword>
<dbReference type="Gene3D" id="6.10.140.2220">
    <property type="match status" value="1"/>
</dbReference>
<evidence type="ECO:0000256" key="11">
    <source>
        <dbReference type="ARBA" id="ARBA00023242"/>
    </source>
</evidence>
<keyword evidence="9" id="KW-0103">Bromodomain</keyword>
<proteinExistence type="predicted"/>
<evidence type="ECO:0000256" key="13">
    <source>
        <dbReference type="SAM" id="Coils"/>
    </source>
</evidence>
<evidence type="ECO:0000256" key="7">
    <source>
        <dbReference type="ARBA" id="ARBA00022853"/>
    </source>
</evidence>
<dbReference type="GO" id="GO:0005694">
    <property type="term" value="C:chromosome"/>
    <property type="evidence" value="ECO:0007669"/>
    <property type="project" value="UniProtKB-SubCell"/>
</dbReference>
<dbReference type="PANTHER" id="PTHR46379:SF1">
    <property type="entry name" value="ZINC FINGER MYND DOMAIN-CONTAINING PROTEIN 11"/>
    <property type="match status" value="1"/>
</dbReference>
<organism evidence="15 16">
    <name type="scientific">Caenorhabditis japonica</name>
    <dbReference type="NCBI Taxonomy" id="281687"/>
    <lineage>
        <taxon>Eukaryota</taxon>
        <taxon>Metazoa</taxon>
        <taxon>Ecdysozoa</taxon>
        <taxon>Nematoda</taxon>
        <taxon>Chromadorea</taxon>
        <taxon>Rhabditida</taxon>
        <taxon>Rhabditina</taxon>
        <taxon>Rhabditomorpha</taxon>
        <taxon>Rhabditoidea</taxon>
        <taxon>Rhabditidae</taxon>
        <taxon>Peloderinae</taxon>
        <taxon>Caenorhabditis</taxon>
    </lineage>
</organism>
<evidence type="ECO:0000256" key="6">
    <source>
        <dbReference type="ARBA" id="ARBA00022833"/>
    </source>
</evidence>
<dbReference type="PROSITE" id="PS50865">
    <property type="entry name" value="ZF_MYND_2"/>
    <property type="match status" value="1"/>
</dbReference>
<dbReference type="GO" id="GO:0005634">
    <property type="term" value="C:nucleus"/>
    <property type="evidence" value="ECO:0007669"/>
    <property type="project" value="UniProtKB-SubCell"/>
</dbReference>
<evidence type="ECO:0000256" key="12">
    <source>
        <dbReference type="PROSITE-ProRule" id="PRU00134"/>
    </source>
</evidence>
<dbReference type="GO" id="GO:0008270">
    <property type="term" value="F:zinc ion binding"/>
    <property type="evidence" value="ECO:0007669"/>
    <property type="project" value="UniProtKB-KW"/>
</dbReference>
<evidence type="ECO:0000256" key="1">
    <source>
        <dbReference type="ARBA" id="ARBA00004123"/>
    </source>
</evidence>
<feature type="coiled-coil region" evidence="13">
    <location>
        <begin position="71"/>
        <end position="125"/>
    </location>
</feature>
<name>A0A8R1HRZ3_CAEJA</name>
<evidence type="ECO:0000256" key="3">
    <source>
        <dbReference type="ARBA" id="ARBA00022454"/>
    </source>
</evidence>
<dbReference type="EnsemblMetazoa" id="CJA05096.1">
    <property type="protein sequence ID" value="CJA05096.1"/>
    <property type="gene ID" value="WBGene00124300"/>
</dbReference>
<dbReference type="PANTHER" id="PTHR46379">
    <property type="entry name" value="ZINC FINGER MYND DOMAIN-CONTAINING"/>
    <property type="match status" value="1"/>
</dbReference>
<feature type="domain" description="MYND-type" evidence="14">
    <location>
        <begin position="128"/>
        <end position="162"/>
    </location>
</feature>
<keyword evidence="7" id="KW-0156">Chromatin regulator</keyword>
<dbReference type="InterPro" id="IPR002893">
    <property type="entry name" value="Znf_MYND"/>
</dbReference>
<keyword evidence="16" id="KW-1185">Reference proteome</keyword>
<dbReference type="GO" id="GO:0003714">
    <property type="term" value="F:transcription corepressor activity"/>
    <property type="evidence" value="ECO:0007669"/>
    <property type="project" value="InterPro"/>
</dbReference>
<dbReference type="Proteomes" id="UP000005237">
    <property type="component" value="Unassembled WGS sequence"/>
</dbReference>
<keyword evidence="13" id="KW-0175">Coiled coil</keyword>
<evidence type="ECO:0000259" key="14">
    <source>
        <dbReference type="PROSITE" id="PS50865"/>
    </source>
</evidence>
<evidence type="ECO:0000256" key="8">
    <source>
        <dbReference type="ARBA" id="ARBA00023015"/>
    </source>
</evidence>
<evidence type="ECO:0000256" key="5">
    <source>
        <dbReference type="ARBA" id="ARBA00022771"/>
    </source>
</evidence>